<evidence type="ECO:0000313" key="1">
    <source>
        <dbReference type="EMBL" id="KAK2917163.1"/>
    </source>
</evidence>
<name>A0AA88QHE5_9TELE</name>
<reference evidence="1" key="1">
    <citation type="submission" date="2023-08" db="EMBL/GenBank/DDBJ databases">
        <title>Chromosome-level Genome Assembly of mud carp (Cirrhinus molitorella).</title>
        <authorList>
            <person name="Liu H."/>
        </authorList>
    </citation>
    <scope>NUCLEOTIDE SEQUENCE</scope>
    <source>
        <strain evidence="1">Prfri</strain>
        <tissue evidence="1">Muscle</tissue>
    </source>
</reference>
<gene>
    <name evidence="1" type="ORF">Q8A67_001537</name>
</gene>
<evidence type="ECO:0000313" key="2">
    <source>
        <dbReference type="Proteomes" id="UP001187343"/>
    </source>
</evidence>
<dbReference type="EMBL" id="JAUYZG010000001">
    <property type="protein sequence ID" value="KAK2917163.1"/>
    <property type="molecule type" value="Genomic_DNA"/>
</dbReference>
<proteinExistence type="predicted"/>
<organism evidence="1 2">
    <name type="scientific">Cirrhinus molitorella</name>
    <name type="common">mud carp</name>
    <dbReference type="NCBI Taxonomy" id="172907"/>
    <lineage>
        <taxon>Eukaryota</taxon>
        <taxon>Metazoa</taxon>
        <taxon>Chordata</taxon>
        <taxon>Craniata</taxon>
        <taxon>Vertebrata</taxon>
        <taxon>Euteleostomi</taxon>
        <taxon>Actinopterygii</taxon>
        <taxon>Neopterygii</taxon>
        <taxon>Teleostei</taxon>
        <taxon>Ostariophysi</taxon>
        <taxon>Cypriniformes</taxon>
        <taxon>Cyprinidae</taxon>
        <taxon>Labeoninae</taxon>
        <taxon>Labeonini</taxon>
        <taxon>Cirrhinus</taxon>
    </lineage>
</organism>
<keyword evidence="2" id="KW-1185">Reference proteome</keyword>
<dbReference type="AlphaFoldDB" id="A0AA88QHE5"/>
<sequence>MDIISVSCAEIQTLLGFLYVIPPVRLNHTNNPDCDQSWYSEGNYLIADPANPQKVKDPAVSVSSDRLVTSRCVNLIHEIYCDTSGLHYSRVTKFRVRNETAVTPNPGDLNKVSPDGKTSDESWSIWAILVIPPLLPFVIITLLCLLRCRRTPRSGQKSKHHSDFRNYSESRNYGADVQKTLRSDPPKYTVYSIKRDPEADVQKKLRSNSLNS</sequence>
<dbReference type="Proteomes" id="UP001187343">
    <property type="component" value="Unassembled WGS sequence"/>
</dbReference>
<accession>A0AA88QHE5</accession>
<protein>
    <submittedName>
        <fullName evidence="1">Uncharacterized protein</fullName>
    </submittedName>
</protein>
<comment type="caution">
    <text evidence="1">The sequence shown here is derived from an EMBL/GenBank/DDBJ whole genome shotgun (WGS) entry which is preliminary data.</text>
</comment>